<proteinExistence type="predicted"/>
<protein>
    <submittedName>
        <fullName evidence="2">Uncharacterized protein</fullName>
    </submittedName>
</protein>
<reference evidence="3" key="1">
    <citation type="submission" date="2020-05" db="EMBL/GenBank/DDBJ databases">
        <title>Frigoriglobus tundricola gen. nov., sp. nov., a psychrotolerant cellulolytic planctomycete of the family Gemmataceae with two divergent copies of 16S rRNA gene.</title>
        <authorList>
            <person name="Kulichevskaya I.S."/>
            <person name="Ivanova A.A."/>
            <person name="Naumoff D.G."/>
            <person name="Beletsky A.V."/>
            <person name="Rijpstra W.I.C."/>
            <person name="Sinninghe Damste J.S."/>
            <person name="Mardanov A.V."/>
            <person name="Ravin N.V."/>
            <person name="Dedysh S.N."/>
        </authorList>
    </citation>
    <scope>NUCLEOTIDE SEQUENCE [LARGE SCALE GENOMIC DNA]</scope>
    <source>
        <strain evidence="3">PL17</strain>
    </source>
</reference>
<keyword evidence="3" id="KW-1185">Reference proteome</keyword>
<dbReference type="EMBL" id="CP053452">
    <property type="protein sequence ID" value="QJW99642.1"/>
    <property type="molecule type" value="Genomic_DNA"/>
</dbReference>
<accession>A0A6M5Z357</accession>
<dbReference type="Proteomes" id="UP000503447">
    <property type="component" value="Chromosome"/>
</dbReference>
<evidence type="ECO:0000256" key="1">
    <source>
        <dbReference type="SAM" id="MobiDB-lite"/>
    </source>
</evidence>
<gene>
    <name evidence="2" type="ORF">FTUN_7261</name>
</gene>
<feature type="region of interest" description="Disordered" evidence="1">
    <location>
        <begin position="31"/>
        <end position="54"/>
    </location>
</feature>
<evidence type="ECO:0000313" key="2">
    <source>
        <dbReference type="EMBL" id="QJW99642.1"/>
    </source>
</evidence>
<dbReference type="KEGG" id="ftj:FTUN_7261"/>
<organism evidence="2 3">
    <name type="scientific">Frigoriglobus tundricola</name>
    <dbReference type="NCBI Taxonomy" id="2774151"/>
    <lineage>
        <taxon>Bacteria</taxon>
        <taxon>Pseudomonadati</taxon>
        <taxon>Planctomycetota</taxon>
        <taxon>Planctomycetia</taxon>
        <taxon>Gemmatales</taxon>
        <taxon>Gemmataceae</taxon>
        <taxon>Frigoriglobus</taxon>
    </lineage>
</organism>
<name>A0A6M5Z357_9BACT</name>
<evidence type="ECO:0000313" key="3">
    <source>
        <dbReference type="Proteomes" id="UP000503447"/>
    </source>
</evidence>
<dbReference type="AlphaFoldDB" id="A0A6M5Z357"/>
<sequence length="54" mass="5726">MPMPTDIPAPNPPARETGWCGAGLLFRVPPSRASDRRASNGGLIAPDARDLVQQ</sequence>